<evidence type="ECO:0000313" key="2">
    <source>
        <dbReference type="Proteomes" id="UP001433508"/>
    </source>
</evidence>
<name>A0ACC3SSH8_LIPKO</name>
<reference evidence="2" key="1">
    <citation type="journal article" date="2024" name="Front. Bioeng. Biotechnol.">
        <title>Genome-scale model development and genomic sequencing of the oleaginous clade Lipomyces.</title>
        <authorList>
            <person name="Czajka J.J."/>
            <person name="Han Y."/>
            <person name="Kim J."/>
            <person name="Mondo S.J."/>
            <person name="Hofstad B.A."/>
            <person name="Robles A."/>
            <person name="Haridas S."/>
            <person name="Riley R."/>
            <person name="LaButti K."/>
            <person name="Pangilinan J."/>
            <person name="Andreopoulos W."/>
            <person name="Lipzen A."/>
            <person name="Yan J."/>
            <person name="Wang M."/>
            <person name="Ng V."/>
            <person name="Grigoriev I.V."/>
            <person name="Spatafora J.W."/>
            <person name="Magnuson J.K."/>
            <person name="Baker S.E."/>
            <person name="Pomraning K.R."/>
        </authorList>
    </citation>
    <scope>NUCLEOTIDE SEQUENCE [LARGE SCALE GENOMIC DNA]</scope>
    <source>
        <strain evidence="2">CBS 7786</strain>
    </source>
</reference>
<gene>
    <name evidence="1" type="ORF">V1525DRAFT_428383</name>
</gene>
<evidence type="ECO:0000313" key="1">
    <source>
        <dbReference type="EMBL" id="KAK9234589.1"/>
    </source>
</evidence>
<dbReference type="EMBL" id="MU971462">
    <property type="protein sequence ID" value="KAK9234589.1"/>
    <property type="molecule type" value="Genomic_DNA"/>
</dbReference>
<comment type="caution">
    <text evidence="1">The sequence shown here is derived from an EMBL/GenBank/DDBJ whole genome shotgun (WGS) entry which is preliminary data.</text>
</comment>
<proteinExistence type="predicted"/>
<organism evidence="1 2">
    <name type="scientific">Lipomyces kononenkoae</name>
    <name type="common">Yeast</name>
    <dbReference type="NCBI Taxonomy" id="34357"/>
    <lineage>
        <taxon>Eukaryota</taxon>
        <taxon>Fungi</taxon>
        <taxon>Dikarya</taxon>
        <taxon>Ascomycota</taxon>
        <taxon>Saccharomycotina</taxon>
        <taxon>Lipomycetes</taxon>
        <taxon>Lipomycetales</taxon>
        <taxon>Lipomycetaceae</taxon>
        <taxon>Lipomyces</taxon>
    </lineage>
</organism>
<accession>A0ACC3SSH8</accession>
<sequence>MSSFLPVDSLPKYLSLSDLEPLEPFAQCAAADDANVDRYYLLFLYSLMNNDDIEEARFLLKRMSAARRTVTAGSKDAADISAQLSSVCKILASLWTKDYAKFFSIATDVLQSLPLESPEASILRMLVDHVRDANYQFVSRAFLSGALSDIAVYLGLSDIATMEFLQEKGWSASDEDPSTVIAPVLGIESPRHEAQQKARLDSLTSLITHMQRS</sequence>
<keyword evidence="2" id="KW-1185">Reference proteome</keyword>
<protein>
    <submittedName>
        <fullName evidence="1">Uncharacterized protein</fullName>
    </submittedName>
</protein>
<dbReference type="Proteomes" id="UP001433508">
    <property type="component" value="Unassembled WGS sequence"/>
</dbReference>